<organism evidence="1 2">
    <name type="scientific">Aliiroseovarius halocynthiae</name>
    <dbReference type="NCBI Taxonomy" id="985055"/>
    <lineage>
        <taxon>Bacteria</taxon>
        <taxon>Pseudomonadati</taxon>
        <taxon>Pseudomonadota</taxon>
        <taxon>Alphaproteobacteria</taxon>
        <taxon>Rhodobacterales</taxon>
        <taxon>Paracoccaceae</taxon>
        <taxon>Aliiroseovarius</taxon>
    </lineage>
</organism>
<dbReference type="Gene3D" id="3.30.2010.20">
    <property type="match status" value="1"/>
</dbReference>
<name>A0A545SRF7_9RHOB</name>
<dbReference type="RefSeq" id="WP_142853705.1">
    <property type="nucleotide sequence ID" value="NZ_FXWW01000002.1"/>
</dbReference>
<protein>
    <submittedName>
        <fullName evidence="1">Metallopeptidase family protein</fullName>
    </submittedName>
</protein>
<accession>A0A545SRF7</accession>
<dbReference type="Proteomes" id="UP000315816">
    <property type="component" value="Unassembled WGS sequence"/>
</dbReference>
<dbReference type="Pfam" id="PF06262">
    <property type="entry name" value="Zincin_1"/>
    <property type="match status" value="1"/>
</dbReference>
<dbReference type="SUPFAM" id="SSF55486">
    <property type="entry name" value="Metalloproteases ('zincins'), catalytic domain"/>
    <property type="match status" value="1"/>
</dbReference>
<evidence type="ECO:0000313" key="1">
    <source>
        <dbReference type="EMBL" id="TQV67543.1"/>
    </source>
</evidence>
<dbReference type="CDD" id="cd12952">
    <property type="entry name" value="MMP_ACEL2062"/>
    <property type="match status" value="1"/>
</dbReference>
<evidence type="ECO:0000313" key="2">
    <source>
        <dbReference type="Proteomes" id="UP000315816"/>
    </source>
</evidence>
<dbReference type="OrthoDB" id="9806895at2"/>
<dbReference type="AlphaFoldDB" id="A0A545SRF7"/>
<gene>
    <name evidence="1" type="ORF">FIL88_10000</name>
</gene>
<reference evidence="1 2" key="1">
    <citation type="submission" date="2019-06" db="EMBL/GenBank/DDBJ databases">
        <title>A novel species of marine bacteria.</title>
        <authorList>
            <person name="Wang Y."/>
        </authorList>
    </citation>
    <scope>NUCLEOTIDE SEQUENCE [LARGE SCALE GENOMIC DNA]</scope>
    <source>
        <strain evidence="1 2">MA1-10</strain>
    </source>
</reference>
<dbReference type="InterPro" id="IPR038555">
    <property type="entry name" value="Zincin_1_sf"/>
</dbReference>
<dbReference type="EMBL" id="VICH01000006">
    <property type="protein sequence ID" value="TQV67543.1"/>
    <property type="molecule type" value="Genomic_DNA"/>
</dbReference>
<sequence>MVTFSAPSLAQIEHLALEARAHLPDQFAEAALRVSIHVAEIPDARVLADLDVADSYGLTGAYVGVPLAQKTASDQQMGTDAIWLFRRPILDEYSVRGDVTLSEFVTHIVVREFAHHFGWSTADVSAIDHWWQ</sequence>
<proteinExistence type="predicted"/>
<comment type="caution">
    <text evidence="1">The sequence shown here is derived from an EMBL/GenBank/DDBJ whole genome shotgun (WGS) entry which is preliminary data.</text>
</comment>
<dbReference type="InterPro" id="IPR010428">
    <property type="entry name" value="Zincin_1"/>
</dbReference>
<keyword evidence="2" id="KW-1185">Reference proteome</keyword>